<dbReference type="CDD" id="cd02203">
    <property type="entry name" value="PurL_repeat1"/>
    <property type="match status" value="1"/>
</dbReference>
<sequence length="1047" mass="115862">MLLLRITALLFLVASVPIATAFLASAFSSVSGSIGKTENCEDWSEYGPCFSTNDRTFWSRLPRQCYQNRYMQLIVGIGNPVVQKVMDYAELFNKSADACGMCNVQVSCSPRCNYQRGGNSFGVADRVCDLPTERQACAMIPETYDDQTGLCKFWPPRGVSSAEFLGAFVPPNIRDQVWNLNPMNCIRNTMSPPHIRYYTPNHREWDELANQRISERLTKLGAKGNVQVESETCFHVILAEGADVAAFEAAHFEKLAWLLGHNPFHVVLSKQRSIQRASNVFEIGPRLNFTTPYSTNAVSACHSAGIGEVTRLEKSTIFNVKADNLSELERTAVVNILGDRMTECEYDEQLSFETHNKKESWFTIDVLSDPKNLDKANKEMGLALDQSDIDYYLDLFRNQLKRNPTDVELFDLAQSNSEHSRHWFFKGRFVVDGVEREKNLFQIIQGTQDTSNPNNVIAFHDNSSSIKGFPITKLVSAQPDRFSKLKTKNATRHIIYSAETHNFPTGVSPFPGAATGTGGRIRDVHSTGRGAHEIAGVAGYSFGNLHLDNYDLPWETDDQYPPNMAHPREVAIEASNGASDYGNKFGEPVITGFARSFGGHLANGERCEYVKPIMFSGGLGSIDAALVDKQPCKPGMLLAKIGGPVYRIGLGGGAASSVHVQGGRECELDFGAVQRGDAEMEQKLHRIVRACIEFDEENPILSIHDQGAGGNGNVLKELVEGEMGGAIISADKFELGDETISIRELWGAEYQENSAILLDPKKVDVILRIAKREKCTVSIVGEVTGDNKVVLTDYHTSDKDNAPVNLDLKALGERPNKVFNMQTIAQNLKPLDLPADLTVRQALELVLRLPSVASKRYLTNKVDRAVTGLIAQQQCVGPLHTPVADVAVTALSFFDKWLLADRNNLLRATVIEDFVDWPVPPSGIALSQFEALSLKHNHLAVLNKLKGLHPLLMAGLLLLQHLHLSNNQLLFCQCHSRVFNDCWIASIDQLTSLIELDLSNTSLTRPVNLSAFTNLRTIDLSSNSMTTFDARLLPPVWPICISEIIFC</sequence>
<dbReference type="GO" id="GO:0005737">
    <property type="term" value="C:cytoplasm"/>
    <property type="evidence" value="ECO:0007669"/>
    <property type="project" value="TreeGrafter"/>
</dbReference>
<evidence type="ECO:0008006" key="14">
    <source>
        <dbReference type="Google" id="ProtNLM"/>
    </source>
</evidence>
<comment type="caution">
    <text evidence="12">The sequence shown here is derived from an EMBL/GenBank/DDBJ whole genome shotgun (WGS) entry which is preliminary data.</text>
</comment>
<dbReference type="SUPFAM" id="SSF56042">
    <property type="entry name" value="PurM C-terminal domain-like"/>
    <property type="match status" value="1"/>
</dbReference>
<dbReference type="Proteomes" id="UP001175271">
    <property type="component" value="Unassembled WGS sequence"/>
</dbReference>
<accession>A0AA39IAV2</accession>
<dbReference type="Gene3D" id="3.30.1330.10">
    <property type="entry name" value="PurM-like, N-terminal domain"/>
    <property type="match status" value="1"/>
</dbReference>
<reference evidence="12" key="1">
    <citation type="submission" date="2023-06" db="EMBL/GenBank/DDBJ databases">
        <title>Genomic analysis of the entomopathogenic nematode Steinernema hermaphroditum.</title>
        <authorList>
            <person name="Schwarz E.M."/>
            <person name="Heppert J.K."/>
            <person name="Baniya A."/>
            <person name="Schwartz H.T."/>
            <person name="Tan C.-H."/>
            <person name="Antoshechkin I."/>
            <person name="Sternberg P.W."/>
            <person name="Goodrich-Blair H."/>
            <person name="Dillman A.R."/>
        </authorList>
    </citation>
    <scope>NUCLEOTIDE SEQUENCE</scope>
    <source>
        <strain evidence="12">PS9179</strain>
        <tissue evidence="12">Whole animal</tissue>
    </source>
</reference>
<dbReference type="InterPro" id="IPR032675">
    <property type="entry name" value="LRR_dom_sf"/>
</dbReference>
<dbReference type="InterPro" id="IPR041609">
    <property type="entry name" value="PurL_linker"/>
</dbReference>
<evidence type="ECO:0000313" key="13">
    <source>
        <dbReference type="Proteomes" id="UP001175271"/>
    </source>
</evidence>
<evidence type="ECO:0000259" key="8">
    <source>
        <dbReference type="Pfam" id="PF02769"/>
    </source>
</evidence>
<dbReference type="InterPro" id="IPR036604">
    <property type="entry name" value="PurS-like_sf"/>
</dbReference>
<evidence type="ECO:0000256" key="7">
    <source>
        <dbReference type="SAM" id="SignalP"/>
    </source>
</evidence>
<proteinExistence type="predicted"/>
<evidence type="ECO:0000256" key="6">
    <source>
        <dbReference type="ARBA" id="ARBA00022842"/>
    </source>
</evidence>
<dbReference type="InterPro" id="IPR036676">
    <property type="entry name" value="PurM-like_C_sf"/>
</dbReference>
<dbReference type="InterPro" id="IPR055181">
    <property type="entry name" value="FGAR-AT_PurM_N-like"/>
</dbReference>
<dbReference type="GO" id="GO:0004642">
    <property type="term" value="F:phosphoribosylformylglycinamidine synthase activity"/>
    <property type="evidence" value="ECO:0007669"/>
    <property type="project" value="TreeGrafter"/>
</dbReference>
<dbReference type="InterPro" id="IPR010918">
    <property type="entry name" value="PurM-like_C_dom"/>
</dbReference>
<evidence type="ECO:0000256" key="5">
    <source>
        <dbReference type="ARBA" id="ARBA00022840"/>
    </source>
</evidence>
<dbReference type="SUPFAM" id="SSF52058">
    <property type="entry name" value="L domain-like"/>
    <property type="match status" value="1"/>
</dbReference>
<gene>
    <name evidence="12" type="ORF">QR680_015023</name>
</gene>
<feature type="domain" description="PurM-like C-terminal" evidence="8">
    <location>
        <begin position="633"/>
        <end position="792"/>
    </location>
</feature>
<dbReference type="PANTHER" id="PTHR10099">
    <property type="entry name" value="PHOSPHORIBOSYLFORMYLGLYCINAMIDINE SYNTHASE"/>
    <property type="match status" value="1"/>
</dbReference>
<keyword evidence="7" id="KW-0732">Signal</keyword>
<keyword evidence="5" id="KW-0067">ATP-binding</keyword>
<keyword evidence="2" id="KW-0479">Metal-binding</keyword>
<dbReference type="SUPFAM" id="SSF55326">
    <property type="entry name" value="PurM N-terminal domain-like"/>
    <property type="match status" value="1"/>
</dbReference>
<dbReference type="PANTHER" id="PTHR10099:SF1">
    <property type="entry name" value="PHOSPHORIBOSYLFORMYLGLYCINAMIDINE SYNTHASE"/>
    <property type="match status" value="1"/>
</dbReference>
<keyword evidence="3" id="KW-0547">Nucleotide-binding</keyword>
<dbReference type="InterPro" id="IPR036921">
    <property type="entry name" value="PurM-like_N_sf"/>
</dbReference>
<dbReference type="Gene3D" id="3.80.10.10">
    <property type="entry name" value="Ribonuclease Inhibitor"/>
    <property type="match status" value="1"/>
</dbReference>
<organism evidence="12 13">
    <name type="scientific">Steinernema hermaphroditum</name>
    <dbReference type="NCBI Taxonomy" id="289476"/>
    <lineage>
        <taxon>Eukaryota</taxon>
        <taxon>Metazoa</taxon>
        <taxon>Ecdysozoa</taxon>
        <taxon>Nematoda</taxon>
        <taxon>Chromadorea</taxon>
        <taxon>Rhabditida</taxon>
        <taxon>Tylenchina</taxon>
        <taxon>Panagrolaimomorpha</taxon>
        <taxon>Strongyloidoidea</taxon>
        <taxon>Steinernematidae</taxon>
        <taxon>Steinernema</taxon>
    </lineage>
</organism>
<evidence type="ECO:0000256" key="1">
    <source>
        <dbReference type="ARBA" id="ARBA00022598"/>
    </source>
</evidence>
<name>A0AA39IAV2_9BILA</name>
<feature type="signal peptide" evidence="7">
    <location>
        <begin position="1"/>
        <end position="21"/>
    </location>
</feature>
<evidence type="ECO:0000259" key="11">
    <source>
        <dbReference type="Pfam" id="PF22689"/>
    </source>
</evidence>
<dbReference type="Gene3D" id="1.10.8.750">
    <property type="entry name" value="Phosphoribosylformylglycinamidine synthase, linker domain"/>
    <property type="match status" value="1"/>
</dbReference>
<dbReference type="EMBL" id="JAUCMV010000002">
    <property type="protein sequence ID" value="KAK0421013.1"/>
    <property type="molecule type" value="Genomic_DNA"/>
</dbReference>
<dbReference type="GO" id="GO:0005524">
    <property type="term" value="F:ATP binding"/>
    <property type="evidence" value="ECO:0007669"/>
    <property type="project" value="UniProtKB-KW"/>
</dbReference>
<dbReference type="SUPFAM" id="SSF82697">
    <property type="entry name" value="PurS-like"/>
    <property type="match status" value="1"/>
</dbReference>
<evidence type="ECO:0000259" key="9">
    <source>
        <dbReference type="Pfam" id="PF18072"/>
    </source>
</evidence>
<evidence type="ECO:0000259" key="10">
    <source>
        <dbReference type="Pfam" id="PF18076"/>
    </source>
</evidence>
<feature type="domain" description="Phosphoribosylformylglycinamidine synthase linker" evidence="9">
    <location>
        <begin position="373"/>
        <end position="422"/>
    </location>
</feature>
<dbReference type="FunFam" id="1.10.8.750:FF:000001">
    <property type="entry name" value="Putative phosphoribosylformylglycinamidine synthase"/>
    <property type="match status" value="1"/>
</dbReference>
<feature type="domain" description="Phosphoribosylformylglycinamidine synthase N-terminal" evidence="10">
    <location>
        <begin position="247"/>
        <end position="348"/>
    </location>
</feature>
<evidence type="ECO:0000256" key="3">
    <source>
        <dbReference type="ARBA" id="ARBA00022741"/>
    </source>
</evidence>
<keyword evidence="13" id="KW-1185">Reference proteome</keyword>
<keyword evidence="1" id="KW-0436">Ligase</keyword>
<evidence type="ECO:0000256" key="4">
    <source>
        <dbReference type="ARBA" id="ARBA00022755"/>
    </source>
</evidence>
<feature type="domain" description="FGAR-AT PurM N-terminal-like" evidence="11">
    <location>
        <begin position="854"/>
        <end position="894"/>
    </location>
</feature>
<dbReference type="Pfam" id="PF22689">
    <property type="entry name" value="FGAR-AT_PurM_N-like"/>
    <property type="match status" value="1"/>
</dbReference>
<dbReference type="Pfam" id="PF18072">
    <property type="entry name" value="FGAR-AT_linker"/>
    <property type="match status" value="1"/>
</dbReference>
<dbReference type="GO" id="GO:0006164">
    <property type="term" value="P:purine nucleotide biosynthetic process"/>
    <property type="evidence" value="ECO:0007669"/>
    <property type="project" value="UniProtKB-KW"/>
</dbReference>
<dbReference type="AlphaFoldDB" id="A0AA39IAV2"/>
<evidence type="ECO:0000256" key="2">
    <source>
        <dbReference type="ARBA" id="ARBA00022723"/>
    </source>
</evidence>
<evidence type="ECO:0000313" key="12">
    <source>
        <dbReference type="EMBL" id="KAK0421013.1"/>
    </source>
</evidence>
<dbReference type="Pfam" id="PF18076">
    <property type="entry name" value="FGAR-AT_N"/>
    <property type="match status" value="1"/>
</dbReference>
<dbReference type="SUPFAM" id="SSF109736">
    <property type="entry name" value="FGAM synthase PurL, linker domain"/>
    <property type="match status" value="1"/>
</dbReference>
<keyword evidence="4" id="KW-0658">Purine biosynthesis</keyword>
<keyword evidence="6" id="KW-0460">Magnesium</keyword>
<protein>
    <recommendedName>
        <fullName evidence="14">Phosphoribosylformylglycinamidine synthase</fullName>
    </recommendedName>
</protein>
<dbReference type="InterPro" id="IPR040707">
    <property type="entry name" value="FGAR-AT_N"/>
</dbReference>
<dbReference type="Gene3D" id="3.90.650.10">
    <property type="entry name" value="PurM-like C-terminal domain"/>
    <property type="match status" value="1"/>
</dbReference>
<dbReference type="Pfam" id="PF02769">
    <property type="entry name" value="AIRS_C"/>
    <property type="match status" value="1"/>
</dbReference>
<feature type="chain" id="PRO_5041219574" description="Phosphoribosylformylglycinamidine synthase" evidence="7">
    <location>
        <begin position="22"/>
        <end position="1047"/>
    </location>
</feature>
<dbReference type="GO" id="GO:0046872">
    <property type="term" value="F:metal ion binding"/>
    <property type="evidence" value="ECO:0007669"/>
    <property type="project" value="UniProtKB-KW"/>
</dbReference>